<accession>X1LZ46</accession>
<proteinExistence type="predicted"/>
<dbReference type="EMBL" id="BARV01000518">
    <property type="protein sequence ID" value="GAH99398.1"/>
    <property type="molecule type" value="Genomic_DNA"/>
</dbReference>
<sequence length="52" mass="6065">NPQPFLKLLKKYKGQIYNATQKEIAQAMKKSGTKNQKELLEILNIAETLYRK</sequence>
<feature type="non-terminal residue" evidence="1">
    <location>
        <position position="1"/>
    </location>
</feature>
<gene>
    <name evidence="1" type="ORF">S06H3_01913</name>
</gene>
<protein>
    <submittedName>
        <fullName evidence="1">Uncharacterized protein</fullName>
    </submittedName>
</protein>
<comment type="caution">
    <text evidence="1">The sequence shown here is derived from an EMBL/GenBank/DDBJ whole genome shotgun (WGS) entry which is preliminary data.</text>
</comment>
<name>X1LZ46_9ZZZZ</name>
<organism evidence="1">
    <name type="scientific">marine sediment metagenome</name>
    <dbReference type="NCBI Taxonomy" id="412755"/>
    <lineage>
        <taxon>unclassified sequences</taxon>
        <taxon>metagenomes</taxon>
        <taxon>ecological metagenomes</taxon>
    </lineage>
</organism>
<evidence type="ECO:0000313" key="1">
    <source>
        <dbReference type="EMBL" id="GAH99398.1"/>
    </source>
</evidence>
<reference evidence="1" key="1">
    <citation type="journal article" date="2014" name="Front. Microbiol.">
        <title>High frequency of phylogenetically diverse reductive dehalogenase-homologous genes in deep subseafloor sedimentary metagenomes.</title>
        <authorList>
            <person name="Kawai M."/>
            <person name="Futagami T."/>
            <person name="Toyoda A."/>
            <person name="Takaki Y."/>
            <person name="Nishi S."/>
            <person name="Hori S."/>
            <person name="Arai W."/>
            <person name="Tsubouchi T."/>
            <person name="Morono Y."/>
            <person name="Uchiyama I."/>
            <person name="Ito T."/>
            <person name="Fujiyama A."/>
            <person name="Inagaki F."/>
            <person name="Takami H."/>
        </authorList>
    </citation>
    <scope>NUCLEOTIDE SEQUENCE</scope>
    <source>
        <strain evidence="1">Expedition CK06-06</strain>
    </source>
</reference>
<dbReference type="AlphaFoldDB" id="X1LZ46"/>